<dbReference type="PANTHER" id="PTHR30231">
    <property type="entry name" value="DNA POLYMERASE III SUBUNIT EPSILON"/>
    <property type="match status" value="1"/>
</dbReference>
<evidence type="ECO:0000256" key="3">
    <source>
        <dbReference type="ARBA" id="ARBA00022839"/>
    </source>
</evidence>
<organism evidence="5 6">
    <name type="scientific">Dictyostelium purpureum</name>
    <name type="common">Slime mold</name>
    <dbReference type="NCBI Taxonomy" id="5786"/>
    <lineage>
        <taxon>Eukaryota</taxon>
        <taxon>Amoebozoa</taxon>
        <taxon>Evosea</taxon>
        <taxon>Eumycetozoa</taxon>
        <taxon>Dictyostelia</taxon>
        <taxon>Dictyosteliales</taxon>
        <taxon>Dictyosteliaceae</taxon>
        <taxon>Dictyostelium</taxon>
    </lineage>
</organism>
<dbReference type="GO" id="GO:0003676">
    <property type="term" value="F:nucleic acid binding"/>
    <property type="evidence" value="ECO:0007669"/>
    <property type="project" value="InterPro"/>
</dbReference>
<gene>
    <name evidence="5" type="ORF">DICPUDRAFT_80810</name>
</gene>
<reference evidence="6" key="1">
    <citation type="journal article" date="2011" name="Genome Biol.">
        <title>Comparative genomics of the social amoebae Dictyostelium discoideum and Dictyostelium purpureum.</title>
        <authorList>
            <consortium name="US DOE Joint Genome Institute (JGI-PGF)"/>
            <person name="Sucgang R."/>
            <person name="Kuo A."/>
            <person name="Tian X."/>
            <person name="Salerno W."/>
            <person name="Parikh A."/>
            <person name="Feasley C.L."/>
            <person name="Dalin E."/>
            <person name="Tu H."/>
            <person name="Huang E."/>
            <person name="Barry K."/>
            <person name="Lindquist E."/>
            <person name="Shapiro H."/>
            <person name="Bruce D."/>
            <person name="Schmutz J."/>
            <person name="Salamov A."/>
            <person name="Fey P."/>
            <person name="Gaudet P."/>
            <person name="Anjard C."/>
            <person name="Babu M.M."/>
            <person name="Basu S."/>
            <person name="Bushmanova Y."/>
            <person name="van der Wel H."/>
            <person name="Katoh-Kurasawa M."/>
            <person name="Dinh C."/>
            <person name="Coutinho P.M."/>
            <person name="Saito T."/>
            <person name="Elias M."/>
            <person name="Schaap P."/>
            <person name="Kay R.R."/>
            <person name="Henrissat B."/>
            <person name="Eichinger L."/>
            <person name="Rivero F."/>
            <person name="Putnam N.H."/>
            <person name="West C.M."/>
            <person name="Loomis W.F."/>
            <person name="Chisholm R.L."/>
            <person name="Shaulsky G."/>
            <person name="Strassmann J.E."/>
            <person name="Queller D.C."/>
            <person name="Kuspa A."/>
            <person name="Grigoriev I.V."/>
        </authorList>
    </citation>
    <scope>NUCLEOTIDE SEQUENCE [LARGE SCALE GENOMIC DNA]</scope>
    <source>
        <strain evidence="6">QSDP1</strain>
    </source>
</reference>
<dbReference type="InterPro" id="IPR012337">
    <property type="entry name" value="RNaseH-like_sf"/>
</dbReference>
<keyword evidence="6" id="KW-1185">Reference proteome</keyword>
<dbReference type="InterPro" id="IPR013520">
    <property type="entry name" value="Ribonucl_H"/>
</dbReference>
<evidence type="ECO:0000256" key="1">
    <source>
        <dbReference type="ARBA" id="ARBA00022722"/>
    </source>
</evidence>
<dbReference type="AlphaFoldDB" id="F0ZRL4"/>
<dbReference type="GO" id="GO:0008408">
    <property type="term" value="F:3'-5' exonuclease activity"/>
    <property type="evidence" value="ECO:0000318"/>
    <property type="project" value="GO_Central"/>
</dbReference>
<accession>F0ZRL4</accession>
<name>F0ZRL4_DICPU</name>
<evidence type="ECO:0000313" key="6">
    <source>
        <dbReference type="Proteomes" id="UP000001064"/>
    </source>
</evidence>
<dbReference type="CDD" id="cd06127">
    <property type="entry name" value="DEDDh"/>
    <property type="match status" value="1"/>
</dbReference>
<dbReference type="GeneID" id="10504437"/>
<feature type="domain" description="Exonuclease" evidence="4">
    <location>
        <begin position="243"/>
        <end position="430"/>
    </location>
</feature>
<dbReference type="Pfam" id="PF00929">
    <property type="entry name" value="RNase_T"/>
    <property type="match status" value="1"/>
</dbReference>
<keyword evidence="2" id="KW-0378">Hydrolase</keyword>
<evidence type="ECO:0000313" key="5">
    <source>
        <dbReference type="EMBL" id="EGC33394.1"/>
    </source>
</evidence>
<keyword evidence="1" id="KW-0540">Nuclease</keyword>
<dbReference type="RefSeq" id="XP_003290058.1">
    <property type="nucleotide sequence ID" value="XM_003290010.1"/>
</dbReference>
<dbReference type="InParanoid" id="F0ZRL4"/>
<evidence type="ECO:0000259" key="4">
    <source>
        <dbReference type="SMART" id="SM00479"/>
    </source>
</evidence>
<dbReference type="KEGG" id="dpp:DICPUDRAFT_80810"/>
<dbReference type="Proteomes" id="UP000001064">
    <property type="component" value="Unassembled WGS sequence"/>
</dbReference>
<sequence>MKQSLEQFGKSIEYFCNLYSIPQPTKLHLKTNRETITYLFDLSNEIGCPLTSIAHLSTNPVELFFSLVRSKVHYPSYYEFCIYEKSAYKELIKSKIVQNNRYEASIKKVNKCYGSLQTKLDGNVITESVELVSKYREEEVRVFERIIKIIEPDEYEESEDSSFPFTDSMSADERRRVITLTFYLKRILSIRELSCFGEQTRFKASGRTALQYKQVLEDQEKFKKQFNDVFEKFETQPDQSKCNIFILDSETTGLTSNAEIIELSCACLNGEAFYRKSNPTISITPESTKINNLTSHDLAGHQYWEKVEEEFFNFIVQQSSDDDAPIYIIAHNEKYDRGRISFHLAKSTKALESSFHKTISRIKFFDSINIFKSIKLVLPVVSDKKKESYSLDNLATFFKINTDGINRHSSSGDVLFLFEILLFFFHKNYKDPNNFLKFLFNCLETNKKKLYGLYCSLATKFGLLADDEVLEKKIKSFKTPILNSVIQTFKIDILPNKNDNNKRIFKEMETEKKPIIIIITCPIYTI</sequence>
<dbReference type="PANTHER" id="PTHR30231:SF4">
    <property type="entry name" value="PROTEIN NEN2"/>
    <property type="match status" value="1"/>
</dbReference>
<dbReference type="VEuPathDB" id="AmoebaDB:DICPUDRAFT_80810"/>
<evidence type="ECO:0000256" key="2">
    <source>
        <dbReference type="ARBA" id="ARBA00022801"/>
    </source>
</evidence>
<dbReference type="SMART" id="SM00479">
    <property type="entry name" value="EXOIII"/>
    <property type="match status" value="1"/>
</dbReference>
<proteinExistence type="predicted"/>
<dbReference type="Gene3D" id="3.30.420.10">
    <property type="entry name" value="Ribonuclease H-like superfamily/Ribonuclease H"/>
    <property type="match status" value="1"/>
</dbReference>
<keyword evidence="3" id="KW-0269">Exonuclease</keyword>
<dbReference type="InterPro" id="IPR036397">
    <property type="entry name" value="RNaseH_sf"/>
</dbReference>
<dbReference type="EMBL" id="GL871143">
    <property type="protein sequence ID" value="EGC33394.1"/>
    <property type="molecule type" value="Genomic_DNA"/>
</dbReference>
<dbReference type="SUPFAM" id="SSF53098">
    <property type="entry name" value="Ribonuclease H-like"/>
    <property type="match status" value="1"/>
</dbReference>
<protein>
    <recommendedName>
        <fullName evidence="4">Exonuclease domain-containing protein</fullName>
    </recommendedName>
</protein>
<dbReference type="OrthoDB" id="23802at2759"/>